<evidence type="ECO:0000256" key="5">
    <source>
        <dbReference type="ARBA" id="ARBA00022679"/>
    </source>
</evidence>
<reference evidence="14" key="1">
    <citation type="submission" date="2017-09" db="EMBL/GenBank/DDBJ databases">
        <title>Depth-based differentiation of microbial function through sediment-hosted aquifers and enrichment of novel symbionts in the deep terrestrial subsurface.</title>
        <authorList>
            <person name="Probst A.J."/>
            <person name="Ladd B."/>
            <person name="Jarett J.K."/>
            <person name="Geller-Mcgrath D.E."/>
            <person name="Sieber C.M.K."/>
            <person name="Emerson J.B."/>
            <person name="Anantharaman K."/>
            <person name="Thomas B.C."/>
            <person name="Malmstrom R."/>
            <person name="Stieglmeier M."/>
            <person name="Klingl A."/>
            <person name="Woyke T."/>
            <person name="Ryan C.M."/>
            <person name="Banfield J.F."/>
        </authorList>
    </citation>
    <scope>NUCLEOTIDE SEQUENCE [LARGE SCALE GENOMIC DNA]</scope>
</reference>
<dbReference type="AlphaFoldDB" id="A0A2M8LHF6"/>
<dbReference type="GO" id="GO:0003725">
    <property type="term" value="F:double-stranded RNA binding"/>
    <property type="evidence" value="ECO:0007669"/>
    <property type="project" value="InterPro"/>
</dbReference>
<organism evidence="13 14">
    <name type="scientific">Candidatus Uhrbacteria bacterium CG10_big_fil_rev_8_21_14_0_10_48_16</name>
    <dbReference type="NCBI Taxonomy" id="1975038"/>
    <lineage>
        <taxon>Bacteria</taxon>
        <taxon>Candidatus Uhriibacteriota</taxon>
    </lineage>
</organism>
<dbReference type="InterPro" id="IPR006070">
    <property type="entry name" value="Sua5-like_dom"/>
</dbReference>
<keyword evidence="8" id="KW-0547">Nucleotide-binding</keyword>
<comment type="caution">
    <text evidence="13">The sequence shown here is derived from an EMBL/GenBank/DDBJ whole genome shotgun (WGS) entry which is preliminary data.</text>
</comment>
<evidence type="ECO:0000256" key="9">
    <source>
        <dbReference type="ARBA" id="ARBA00022840"/>
    </source>
</evidence>
<comment type="subcellular location">
    <subcellularLocation>
        <location evidence="1">Cytoplasm</location>
    </subcellularLocation>
</comment>
<dbReference type="Pfam" id="PF01300">
    <property type="entry name" value="Sua5_yciO_yrdC"/>
    <property type="match status" value="1"/>
</dbReference>
<dbReference type="NCBIfam" id="TIGR00057">
    <property type="entry name" value="L-threonylcarbamoyladenylate synthase"/>
    <property type="match status" value="1"/>
</dbReference>
<keyword evidence="6" id="KW-0819">tRNA processing</keyword>
<keyword evidence="4" id="KW-0963">Cytoplasm</keyword>
<feature type="domain" description="YrdC-like" evidence="12">
    <location>
        <begin position="7"/>
        <end position="196"/>
    </location>
</feature>
<dbReference type="GO" id="GO:0005524">
    <property type="term" value="F:ATP binding"/>
    <property type="evidence" value="ECO:0007669"/>
    <property type="project" value="UniProtKB-KW"/>
</dbReference>
<dbReference type="InterPro" id="IPR050156">
    <property type="entry name" value="TC-AMP_synthase_SUA5"/>
</dbReference>
<dbReference type="EMBL" id="PFEU01000008">
    <property type="protein sequence ID" value="PJE76865.1"/>
    <property type="molecule type" value="Genomic_DNA"/>
</dbReference>
<accession>A0A2M8LHF6</accession>
<dbReference type="GO" id="GO:0000049">
    <property type="term" value="F:tRNA binding"/>
    <property type="evidence" value="ECO:0007669"/>
    <property type="project" value="TreeGrafter"/>
</dbReference>
<evidence type="ECO:0000256" key="4">
    <source>
        <dbReference type="ARBA" id="ARBA00022490"/>
    </source>
</evidence>
<dbReference type="InterPro" id="IPR017945">
    <property type="entry name" value="DHBP_synth_RibB-like_a/b_dom"/>
</dbReference>
<dbReference type="PROSITE" id="PS51163">
    <property type="entry name" value="YRDC"/>
    <property type="match status" value="1"/>
</dbReference>
<keyword evidence="9" id="KW-0067">ATP-binding</keyword>
<dbReference type="GO" id="GO:0005737">
    <property type="term" value="C:cytoplasm"/>
    <property type="evidence" value="ECO:0007669"/>
    <property type="project" value="UniProtKB-SubCell"/>
</dbReference>
<gene>
    <name evidence="13" type="ORF">COV05_01560</name>
</gene>
<sequence>MVSEEQSHQLEQAITILKEGGVVVFPTETAYGLAADAMNPKAVARVTQLKGRSQEKTFPLIASDREMVERIAGIPRGLMRLADTYWPGPLTLVLPVLYRGFAPGIVRDGTIAVRVSSHPIAMALSSGIGGPIVSTSANVSGEPVCYSVASVQKQFSHQDIQPDGYVDGGALDPEIPSTIVSVDDYGYPEVLRQGSIEIDV</sequence>
<evidence type="ECO:0000256" key="11">
    <source>
        <dbReference type="ARBA" id="ARBA00048366"/>
    </source>
</evidence>
<dbReference type="GO" id="GO:0008033">
    <property type="term" value="P:tRNA processing"/>
    <property type="evidence" value="ECO:0007669"/>
    <property type="project" value="UniProtKB-KW"/>
</dbReference>
<evidence type="ECO:0000256" key="8">
    <source>
        <dbReference type="ARBA" id="ARBA00022741"/>
    </source>
</evidence>
<evidence type="ECO:0000256" key="1">
    <source>
        <dbReference type="ARBA" id="ARBA00004496"/>
    </source>
</evidence>
<comment type="similarity">
    <text evidence="2">Belongs to the SUA5 family.</text>
</comment>
<dbReference type="GO" id="GO:0006450">
    <property type="term" value="P:regulation of translational fidelity"/>
    <property type="evidence" value="ECO:0007669"/>
    <property type="project" value="TreeGrafter"/>
</dbReference>
<evidence type="ECO:0000256" key="6">
    <source>
        <dbReference type="ARBA" id="ARBA00022694"/>
    </source>
</evidence>
<keyword evidence="7" id="KW-0548">Nucleotidyltransferase</keyword>
<evidence type="ECO:0000256" key="3">
    <source>
        <dbReference type="ARBA" id="ARBA00012584"/>
    </source>
</evidence>
<dbReference type="GO" id="GO:0061710">
    <property type="term" value="F:L-threonylcarbamoyladenylate synthase"/>
    <property type="evidence" value="ECO:0007669"/>
    <property type="project" value="UniProtKB-EC"/>
</dbReference>
<keyword evidence="5" id="KW-0808">Transferase</keyword>
<evidence type="ECO:0000256" key="2">
    <source>
        <dbReference type="ARBA" id="ARBA00007663"/>
    </source>
</evidence>
<dbReference type="PANTHER" id="PTHR17490">
    <property type="entry name" value="SUA5"/>
    <property type="match status" value="1"/>
</dbReference>
<dbReference type="Proteomes" id="UP000231436">
    <property type="component" value="Unassembled WGS sequence"/>
</dbReference>
<name>A0A2M8LHF6_9BACT</name>
<proteinExistence type="inferred from homology"/>
<dbReference type="Gene3D" id="3.90.870.10">
    <property type="entry name" value="DHBP synthase"/>
    <property type="match status" value="1"/>
</dbReference>
<evidence type="ECO:0000313" key="14">
    <source>
        <dbReference type="Proteomes" id="UP000231436"/>
    </source>
</evidence>
<dbReference type="PANTHER" id="PTHR17490:SF16">
    <property type="entry name" value="THREONYLCARBAMOYL-AMP SYNTHASE"/>
    <property type="match status" value="1"/>
</dbReference>
<evidence type="ECO:0000256" key="10">
    <source>
        <dbReference type="ARBA" id="ARBA00029774"/>
    </source>
</evidence>
<evidence type="ECO:0000313" key="13">
    <source>
        <dbReference type="EMBL" id="PJE76865.1"/>
    </source>
</evidence>
<dbReference type="EC" id="2.7.7.87" evidence="3"/>
<evidence type="ECO:0000259" key="12">
    <source>
        <dbReference type="PROSITE" id="PS51163"/>
    </source>
</evidence>
<evidence type="ECO:0000256" key="7">
    <source>
        <dbReference type="ARBA" id="ARBA00022695"/>
    </source>
</evidence>
<comment type="catalytic activity">
    <reaction evidence="11">
        <text>L-threonine + hydrogencarbonate + ATP = L-threonylcarbamoyladenylate + diphosphate + H2O</text>
        <dbReference type="Rhea" id="RHEA:36407"/>
        <dbReference type="ChEBI" id="CHEBI:15377"/>
        <dbReference type="ChEBI" id="CHEBI:17544"/>
        <dbReference type="ChEBI" id="CHEBI:30616"/>
        <dbReference type="ChEBI" id="CHEBI:33019"/>
        <dbReference type="ChEBI" id="CHEBI:57926"/>
        <dbReference type="ChEBI" id="CHEBI:73682"/>
        <dbReference type="EC" id="2.7.7.87"/>
    </reaction>
</comment>
<dbReference type="SUPFAM" id="SSF55821">
    <property type="entry name" value="YrdC/RibB"/>
    <property type="match status" value="1"/>
</dbReference>
<protein>
    <recommendedName>
        <fullName evidence="10">L-threonylcarbamoyladenylate synthase</fullName>
        <ecNumber evidence="3">2.7.7.87</ecNumber>
    </recommendedName>
    <alternativeName>
        <fullName evidence="10">L-threonylcarbamoyladenylate synthase</fullName>
    </alternativeName>
</protein>